<reference evidence="4" key="1">
    <citation type="submission" date="2017-06" db="EMBL/GenBank/DDBJ databases">
        <authorList>
            <person name="LiPuma J."/>
            <person name="Spilker T."/>
        </authorList>
    </citation>
    <scope>NUCLEOTIDE SEQUENCE [LARGE SCALE GENOMIC DNA]</scope>
    <source>
        <strain evidence="4">AU17325</strain>
    </source>
</reference>
<accession>A0A228IN13</accession>
<protein>
    <submittedName>
        <fullName evidence="3">EamA family transporter</fullName>
    </submittedName>
</protein>
<dbReference type="Proteomes" id="UP000214600">
    <property type="component" value="Unassembled WGS sequence"/>
</dbReference>
<evidence type="ECO:0000259" key="2">
    <source>
        <dbReference type="Pfam" id="PF00892"/>
    </source>
</evidence>
<feature type="transmembrane region" description="Helical" evidence="1">
    <location>
        <begin position="38"/>
        <end position="58"/>
    </location>
</feature>
<evidence type="ECO:0000256" key="1">
    <source>
        <dbReference type="SAM" id="Phobius"/>
    </source>
</evidence>
<feature type="transmembrane region" description="Helical" evidence="1">
    <location>
        <begin position="123"/>
        <end position="140"/>
    </location>
</feature>
<dbReference type="RefSeq" id="WP_089451673.1">
    <property type="nucleotide sequence ID" value="NZ_NKFA01000007.1"/>
</dbReference>
<dbReference type="PANTHER" id="PTHR22911">
    <property type="entry name" value="ACYL-MALONYL CONDENSING ENZYME-RELATED"/>
    <property type="match status" value="1"/>
</dbReference>
<reference evidence="3 4" key="2">
    <citation type="submission" date="2017-08" db="EMBL/GenBank/DDBJ databases">
        <title>WGS of novel Burkholderia cepaca complex species.</title>
        <authorList>
            <person name="Lipuma J."/>
            <person name="Spilker T."/>
        </authorList>
    </citation>
    <scope>NUCLEOTIDE SEQUENCE [LARGE SCALE GENOMIC DNA]</scope>
    <source>
        <strain evidence="3 4">AU17325</strain>
    </source>
</reference>
<dbReference type="InterPro" id="IPR037185">
    <property type="entry name" value="EmrE-like"/>
</dbReference>
<feature type="domain" description="EamA" evidence="2">
    <location>
        <begin position="8"/>
        <end position="138"/>
    </location>
</feature>
<keyword evidence="1" id="KW-0812">Transmembrane</keyword>
<dbReference type="SUPFAM" id="SSF103481">
    <property type="entry name" value="Multidrug resistance efflux transporter EmrE"/>
    <property type="match status" value="2"/>
</dbReference>
<sequence length="305" mass="30957">MNGNERLAGIGYGLVAALIWGGFPVVTRLGVTHSALDAYDIAFIRFVVSGTLLLPVLLRRGLGTLRPASVALMVAGAGAPYILTVAAALSRAPVGYFALTPGSMIAFTAILGRQIAHERLSTAQVAGIVTILAGIALAASDALRGAIGLPALTLFVLGGLLWAVYNVTTKRAGASALHATAVVSVGSAALYCPLYLAVRGGAVLHAPVAAIATQAIYQGVLMSVLALYCFSRAVVALGPAIGATFAAMMPLLATLEAMLLLGERPHAPALAGIAIVTAGMGLSLVSRWRMGDAPAIRRPNSAANG</sequence>
<dbReference type="GO" id="GO:0016020">
    <property type="term" value="C:membrane"/>
    <property type="evidence" value="ECO:0007669"/>
    <property type="project" value="InterPro"/>
</dbReference>
<dbReference type="AlphaFoldDB" id="A0A228IN13"/>
<keyword evidence="1" id="KW-1133">Transmembrane helix</keyword>
<dbReference type="InterPro" id="IPR000620">
    <property type="entry name" value="EamA_dom"/>
</dbReference>
<evidence type="ECO:0000313" key="4">
    <source>
        <dbReference type="Proteomes" id="UP000214600"/>
    </source>
</evidence>
<feature type="transmembrane region" description="Helical" evidence="1">
    <location>
        <begin position="177"/>
        <end position="198"/>
    </location>
</feature>
<evidence type="ECO:0000313" key="3">
    <source>
        <dbReference type="EMBL" id="OXI43756.1"/>
    </source>
</evidence>
<feature type="transmembrane region" description="Helical" evidence="1">
    <location>
        <begin position="240"/>
        <end position="261"/>
    </location>
</feature>
<dbReference type="Pfam" id="PF00892">
    <property type="entry name" value="EamA"/>
    <property type="match status" value="2"/>
</dbReference>
<feature type="transmembrane region" description="Helical" evidence="1">
    <location>
        <begin position="267"/>
        <end position="288"/>
    </location>
</feature>
<feature type="transmembrane region" description="Helical" evidence="1">
    <location>
        <begin position="94"/>
        <end position="111"/>
    </location>
</feature>
<organism evidence="3 4">
    <name type="scientific">Burkholderia aenigmatica</name>
    <dbReference type="NCBI Taxonomy" id="2015348"/>
    <lineage>
        <taxon>Bacteria</taxon>
        <taxon>Pseudomonadati</taxon>
        <taxon>Pseudomonadota</taxon>
        <taxon>Betaproteobacteria</taxon>
        <taxon>Burkholderiales</taxon>
        <taxon>Burkholderiaceae</taxon>
        <taxon>Burkholderia</taxon>
        <taxon>Burkholderia cepacia complex</taxon>
    </lineage>
</organism>
<dbReference type="OrthoDB" id="9001754at2"/>
<gene>
    <name evidence="3" type="ORF">CFB84_19610</name>
</gene>
<feature type="transmembrane region" description="Helical" evidence="1">
    <location>
        <begin position="7"/>
        <end position="26"/>
    </location>
</feature>
<comment type="caution">
    <text evidence="3">The sequence shown here is derived from an EMBL/GenBank/DDBJ whole genome shotgun (WGS) entry which is preliminary data.</text>
</comment>
<feature type="domain" description="EamA" evidence="2">
    <location>
        <begin position="151"/>
        <end position="283"/>
    </location>
</feature>
<feature type="transmembrane region" description="Helical" evidence="1">
    <location>
        <begin position="146"/>
        <end position="165"/>
    </location>
</feature>
<dbReference type="Gene3D" id="1.10.3730.20">
    <property type="match status" value="1"/>
</dbReference>
<dbReference type="EMBL" id="NKFA01000007">
    <property type="protein sequence ID" value="OXI43756.1"/>
    <property type="molecule type" value="Genomic_DNA"/>
</dbReference>
<name>A0A228IN13_9BURK</name>
<keyword evidence="1" id="KW-0472">Membrane</keyword>
<feature type="transmembrane region" description="Helical" evidence="1">
    <location>
        <begin position="204"/>
        <end position="228"/>
    </location>
</feature>
<proteinExistence type="predicted"/>
<feature type="transmembrane region" description="Helical" evidence="1">
    <location>
        <begin position="70"/>
        <end position="88"/>
    </location>
</feature>